<evidence type="ECO:0000313" key="2">
    <source>
        <dbReference type="EMBL" id="OGZ45360.1"/>
    </source>
</evidence>
<feature type="region of interest" description="Disordered" evidence="1">
    <location>
        <begin position="26"/>
        <end position="59"/>
    </location>
</feature>
<name>A0A1G2G5W6_9BACT</name>
<dbReference type="Proteomes" id="UP000176576">
    <property type="component" value="Unassembled WGS sequence"/>
</dbReference>
<dbReference type="AlphaFoldDB" id="A0A1G2G5W6"/>
<organism evidence="2 3">
    <name type="scientific">Candidatus Ryanbacteria bacterium RIFCSPHIGHO2_02_FULL_45_13b</name>
    <dbReference type="NCBI Taxonomy" id="1802117"/>
    <lineage>
        <taxon>Bacteria</taxon>
        <taxon>Candidatus Ryaniibacteriota</taxon>
    </lineage>
</organism>
<comment type="caution">
    <text evidence="2">The sequence shown here is derived from an EMBL/GenBank/DDBJ whole genome shotgun (WGS) entry which is preliminary data.</text>
</comment>
<evidence type="ECO:0000313" key="3">
    <source>
        <dbReference type="Proteomes" id="UP000176576"/>
    </source>
</evidence>
<protein>
    <submittedName>
        <fullName evidence="2">Uncharacterized protein</fullName>
    </submittedName>
</protein>
<sequence length="59" mass="6236">MSIVTTKLETISCKIASAILQLPKVRSGGAGRRGGGRNTRTALAWKKLSPPHSTSTSKE</sequence>
<accession>A0A1G2G5W6</accession>
<gene>
    <name evidence="2" type="ORF">A3J54_03915</name>
</gene>
<evidence type="ECO:0000256" key="1">
    <source>
        <dbReference type="SAM" id="MobiDB-lite"/>
    </source>
</evidence>
<proteinExistence type="predicted"/>
<dbReference type="EMBL" id="MHNN01000022">
    <property type="protein sequence ID" value="OGZ45360.1"/>
    <property type="molecule type" value="Genomic_DNA"/>
</dbReference>
<feature type="compositionally biased region" description="Gly residues" evidence="1">
    <location>
        <begin position="28"/>
        <end position="37"/>
    </location>
</feature>
<reference evidence="2 3" key="1">
    <citation type="journal article" date="2016" name="Nat. Commun.">
        <title>Thousands of microbial genomes shed light on interconnected biogeochemical processes in an aquifer system.</title>
        <authorList>
            <person name="Anantharaman K."/>
            <person name="Brown C.T."/>
            <person name="Hug L.A."/>
            <person name="Sharon I."/>
            <person name="Castelle C.J."/>
            <person name="Probst A.J."/>
            <person name="Thomas B.C."/>
            <person name="Singh A."/>
            <person name="Wilkins M.J."/>
            <person name="Karaoz U."/>
            <person name="Brodie E.L."/>
            <person name="Williams K.H."/>
            <person name="Hubbard S.S."/>
            <person name="Banfield J.F."/>
        </authorList>
    </citation>
    <scope>NUCLEOTIDE SEQUENCE [LARGE SCALE GENOMIC DNA]</scope>
</reference>